<dbReference type="Proteomes" id="UP000799757">
    <property type="component" value="Unassembled WGS sequence"/>
</dbReference>
<dbReference type="Gene3D" id="3.40.50.720">
    <property type="entry name" value="NAD(P)-binding Rossmann-like Domain"/>
    <property type="match status" value="1"/>
</dbReference>
<dbReference type="PROSITE" id="PS00061">
    <property type="entry name" value="ADH_SHORT"/>
    <property type="match status" value="1"/>
</dbReference>
<evidence type="ECO:0000313" key="6">
    <source>
        <dbReference type="Proteomes" id="UP000799757"/>
    </source>
</evidence>
<keyword evidence="2" id="KW-0521">NADP</keyword>
<evidence type="ECO:0000256" key="1">
    <source>
        <dbReference type="ARBA" id="ARBA00006484"/>
    </source>
</evidence>
<evidence type="ECO:0000313" key="5">
    <source>
        <dbReference type="EMBL" id="KAF2786109.1"/>
    </source>
</evidence>
<reference evidence="5" key="1">
    <citation type="journal article" date="2020" name="Stud. Mycol.">
        <title>101 Dothideomycetes genomes: a test case for predicting lifestyles and emergence of pathogens.</title>
        <authorList>
            <person name="Haridas S."/>
            <person name="Albert R."/>
            <person name="Binder M."/>
            <person name="Bloem J."/>
            <person name="Labutti K."/>
            <person name="Salamov A."/>
            <person name="Andreopoulos B."/>
            <person name="Baker S."/>
            <person name="Barry K."/>
            <person name="Bills G."/>
            <person name="Bluhm B."/>
            <person name="Cannon C."/>
            <person name="Castanera R."/>
            <person name="Culley D."/>
            <person name="Daum C."/>
            <person name="Ezra D."/>
            <person name="Gonzalez J."/>
            <person name="Henrissat B."/>
            <person name="Kuo A."/>
            <person name="Liang C."/>
            <person name="Lipzen A."/>
            <person name="Lutzoni F."/>
            <person name="Magnuson J."/>
            <person name="Mondo S."/>
            <person name="Nolan M."/>
            <person name="Ohm R."/>
            <person name="Pangilinan J."/>
            <person name="Park H.-J."/>
            <person name="Ramirez L."/>
            <person name="Alfaro M."/>
            <person name="Sun H."/>
            <person name="Tritt A."/>
            <person name="Yoshinaga Y."/>
            <person name="Zwiers L.-H."/>
            <person name="Turgeon B."/>
            <person name="Goodwin S."/>
            <person name="Spatafora J."/>
            <person name="Crous P."/>
            <person name="Grigoriev I."/>
        </authorList>
    </citation>
    <scope>NUCLEOTIDE SEQUENCE</scope>
    <source>
        <strain evidence="5">CBS 109.77</strain>
    </source>
</reference>
<dbReference type="PRINTS" id="PR00081">
    <property type="entry name" value="GDHRDH"/>
</dbReference>
<accession>A0A6A6WPT6</accession>
<comment type="similarity">
    <text evidence="1 4">Belongs to the short-chain dehydrogenases/reductases (SDR) family.</text>
</comment>
<keyword evidence="6" id="KW-1185">Reference proteome</keyword>
<name>A0A6A6WPT6_9PLEO</name>
<dbReference type="AlphaFoldDB" id="A0A6A6WPT6"/>
<evidence type="ECO:0000256" key="3">
    <source>
        <dbReference type="ARBA" id="ARBA00023002"/>
    </source>
</evidence>
<organism evidence="5 6">
    <name type="scientific">Melanomma pulvis-pyrius CBS 109.77</name>
    <dbReference type="NCBI Taxonomy" id="1314802"/>
    <lineage>
        <taxon>Eukaryota</taxon>
        <taxon>Fungi</taxon>
        <taxon>Dikarya</taxon>
        <taxon>Ascomycota</taxon>
        <taxon>Pezizomycotina</taxon>
        <taxon>Dothideomycetes</taxon>
        <taxon>Pleosporomycetidae</taxon>
        <taxon>Pleosporales</taxon>
        <taxon>Melanommataceae</taxon>
        <taxon>Melanomma</taxon>
    </lineage>
</organism>
<dbReference type="Pfam" id="PF00106">
    <property type="entry name" value="adh_short"/>
    <property type="match status" value="1"/>
</dbReference>
<dbReference type="OrthoDB" id="2102561at2759"/>
<gene>
    <name evidence="5" type="ORF">K505DRAFT_354661</name>
</gene>
<protein>
    <submittedName>
        <fullName evidence="5">Putative short-chain dehydrogenase/reductase</fullName>
    </submittedName>
</protein>
<dbReference type="PANTHER" id="PTHR44169:SF6">
    <property type="entry name" value="NADPH-DEPENDENT 1-ACYLDIHYDROXYACETONE PHOSPHATE REDUCTASE"/>
    <property type="match status" value="1"/>
</dbReference>
<dbReference type="GO" id="GO:0005783">
    <property type="term" value="C:endoplasmic reticulum"/>
    <property type="evidence" value="ECO:0007669"/>
    <property type="project" value="TreeGrafter"/>
</dbReference>
<dbReference type="GO" id="GO:0005811">
    <property type="term" value="C:lipid droplet"/>
    <property type="evidence" value="ECO:0007669"/>
    <property type="project" value="TreeGrafter"/>
</dbReference>
<dbReference type="PANTHER" id="PTHR44169">
    <property type="entry name" value="NADPH-DEPENDENT 1-ACYLDIHYDROXYACETONE PHOSPHATE REDUCTASE"/>
    <property type="match status" value="1"/>
</dbReference>
<evidence type="ECO:0000256" key="2">
    <source>
        <dbReference type="ARBA" id="ARBA00022857"/>
    </source>
</evidence>
<dbReference type="GO" id="GO:0019433">
    <property type="term" value="P:triglyceride catabolic process"/>
    <property type="evidence" value="ECO:0007669"/>
    <property type="project" value="TreeGrafter"/>
</dbReference>
<dbReference type="PRINTS" id="PR00080">
    <property type="entry name" value="SDRFAMILY"/>
</dbReference>
<evidence type="ECO:0000256" key="4">
    <source>
        <dbReference type="RuleBase" id="RU000363"/>
    </source>
</evidence>
<dbReference type="GO" id="GO:0000140">
    <property type="term" value="F:acylglycerone-phosphate reductase (NADP+) activity"/>
    <property type="evidence" value="ECO:0007669"/>
    <property type="project" value="TreeGrafter"/>
</dbReference>
<dbReference type="SUPFAM" id="SSF51735">
    <property type="entry name" value="NAD(P)-binding Rossmann-fold domains"/>
    <property type="match status" value="1"/>
</dbReference>
<dbReference type="EMBL" id="MU002547">
    <property type="protein sequence ID" value="KAF2786109.1"/>
    <property type="molecule type" value="Genomic_DNA"/>
</dbReference>
<sequence>MPSATPSQKSVLVTGCSAGGIGSSLALSFATRDHLVFATARNVSKISPSLAAHPNVRVLTLDTTSSASITAAVEEVGKVTGGTLNYLVNNAGQGLVSPFLDTDMQKARDLFEVNFWGVLGCIQGFKKLLVEGRGCVVNVASISAVAMNPYESIYNASKAALAHFTSTISIELRPLGVTTVTVMAGMVQSVWYSNSVPPFVLPEDSYYRPVVDAINDGLQGADNKKNGMDVDIFAENVVKQVVRGQRGRIWAGALSGLVKWTTAWMPGWVLEKICWDRGNLGKLASERKKAEKA</sequence>
<proteinExistence type="inferred from homology"/>
<dbReference type="InterPro" id="IPR002347">
    <property type="entry name" value="SDR_fam"/>
</dbReference>
<dbReference type="GO" id="GO:0006654">
    <property type="term" value="P:phosphatidic acid biosynthetic process"/>
    <property type="evidence" value="ECO:0007669"/>
    <property type="project" value="TreeGrafter"/>
</dbReference>
<dbReference type="GO" id="GO:0004806">
    <property type="term" value="F:triacylglycerol lipase activity"/>
    <property type="evidence" value="ECO:0007669"/>
    <property type="project" value="TreeGrafter"/>
</dbReference>
<keyword evidence="3" id="KW-0560">Oxidoreductase</keyword>
<dbReference type="InterPro" id="IPR036291">
    <property type="entry name" value="NAD(P)-bd_dom_sf"/>
</dbReference>
<dbReference type="InterPro" id="IPR020904">
    <property type="entry name" value="Sc_DH/Rdtase_CS"/>
</dbReference>